<keyword evidence="1" id="KW-0732">Signal</keyword>
<feature type="chain" id="PRO_5026696385" evidence="1">
    <location>
        <begin position="18"/>
        <end position="186"/>
    </location>
</feature>
<proteinExistence type="predicted"/>
<accession>A0A6M2D2X0</accession>
<organism evidence="2">
    <name type="scientific">Rhipicephalus microplus</name>
    <name type="common">Cattle tick</name>
    <name type="synonym">Boophilus microplus</name>
    <dbReference type="NCBI Taxonomy" id="6941"/>
    <lineage>
        <taxon>Eukaryota</taxon>
        <taxon>Metazoa</taxon>
        <taxon>Ecdysozoa</taxon>
        <taxon>Arthropoda</taxon>
        <taxon>Chelicerata</taxon>
        <taxon>Arachnida</taxon>
        <taxon>Acari</taxon>
        <taxon>Parasitiformes</taxon>
        <taxon>Ixodida</taxon>
        <taxon>Ixodoidea</taxon>
        <taxon>Ixodidae</taxon>
        <taxon>Rhipicephalinae</taxon>
        <taxon>Rhipicephalus</taxon>
        <taxon>Boophilus</taxon>
    </lineage>
</organism>
<sequence length="186" mass="21197">MFRFTVLLILCIAVIDSHKLVDMMRGCVAKHGKQPTPGQCVLVPKRELRNNELYMVLAEAVLQTHYNRFPASRLNTIFNITRVGRQHLEDISKGVLVRLEFHTVPSDCMGPSFYMASECHPISTKVNGICQARFFMRHDFTVLQEFWCGRLRYIKKSGQKQCSSVTLWDAVAQGSSAADSRKNKKC</sequence>
<feature type="signal peptide" evidence="1">
    <location>
        <begin position="1"/>
        <end position="17"/>
    </location>
</feature>
<reference evidence="2" key="1">
    <citation type="submission" date="2019-09" db="EMBL/GenBank/DDBJ databases">
        <title>Organ-specific transcriptomic study of the physiology of the cattle tick, Rhipicephalus microplus.</title>
        <authorList>
            <person name="Tirloni L."/>
            <person name="Braz G."/>
            <person name="Gandara A.C.P."/>
            <person name="Sabadin G.A."/>
            <person name="da Silva R.M."/>
            <person name="Guizzo M.G."/>
            <person name="Machado J.A."/>
            <person name="Costa E.P."/>
            <person name="Gomes H.F."/>
            <person name="Moraes J."/>
            <person name="Mota M.B.S."/>
            <person name="Mesquita R.D."/>
            <person name="Alvarenga P.H."/>
            <person name="Alves F."/>
            <person name="Seixas A."/>
            <person name="da Fonseca R.N."/>
            <person name="Fogaca A."/>
            <person name="Logullo C."/>
            <person name="Tanaka A."/>
            <person name="Daffre S."/>
            <person name="Termignoni C."/>
            <person name="Vaz I.S.Jr."/>
            <person name="Oliveira P.L."/>
            <person name="Ribeiro J.M."/>
        </authorList>
    </citation>
    <scope>NUCLEOTIDE SEQUENCE</scope>
    <source>
        <strain evidence="2">Porto Alegre</strain>
    </source>
</reference>
<dbReference type="VEuPathDB" id="VectorBase:LOC119168014"/>
<protein>
    <submittedName>
        <fullName evidence="2">Putative tick cistatins 1</fullName>
    </submittedName>
</protein>
<evidence type="ECO:0000256" key="1">
    <source>
        <dbReference type="SAM" id="SignalP"/>
    </source>
</evidence>
<dbReference type="AlphaFoldDB" id="A0A6M2D2X0"/>
<evidence type="ECO:0000313" key="2">
    <source>
        <dbReference type="EMBL" id="NOV40472.1"/>
    </source>
</evidence>
<dbReference type="OrthoDB" id="6491082at2759"/>
<dbReference type="EMBL" id="GHWJ01007735">
    <property type="protein sequence ID" value="NOV40472.1"/>
    <property type="molecule type" value="Transcribed_RNA"/>
</dbReference>
<name>A0A6M2D2X0_RHIMP</name>